<comment type="pathway">
    <text evidence="6 8">Isoprenoid biosynthesis; isopentenyl diphosphate biosynthesis via DXP pathway; isopentenyl diphosphate from 1-deoxy-D-xylulose 5-phosphate: step 6/6.</text>
</comment>
<feature type="binding site" evidence="8">
    <location>
        <position position="332"/>
    </location>
    <ligand>
        <name>dimethylallyl diphosphate</name>
        <dbReference type="ChEBI" id="CHEBI:57623"/>
    </ligand>
</feature>
<keyword evidence="8" id="KW-0414">Isoprene biosynthesis</keyword>
<keyword evidence="5 8" id="KW-0411">Iron-sulfur</keyword>
<comment type="catalytic activity">
    <reaction evidence="8">
        <text>dimethylallyl diphosphate + 2 oxidized [2Fe-2S]-[ferredoxin] + H2O = (2E)-4-hydroxy-3-methylbut-2-enyl diphosphate + 2 reduced [2Fe-2S]-[ferredoxin] + 2 H(+)</text>
        <dbReference type="Rhea" id="RHEA:24825"/>
        <dbReference type="Rhea" id="RHEA-COMP:10000"/>
        <dbReference type="Rhea" id="RHEA-COMP:10001"/>
        <dbReference type="ChEBI" id="CHEBI:15377"/>
        <dbReference type="ChEBI" id="CHEBI:15378"/>
        <dbReference type="ChEBI" id="CHEBI:33737"/>
        <dbReference type="ChEBI" id="CHEBI:33738"/>
        <dbReference type="ChEBI" id="CHEBI:57623"/>
        <dbReference type="ChEBI" id="CHEBI:128753"/>
        <dbReference type="EC" id="1.17.7.4"/>
    </reaction>
</comment>
<dbReference type="HAMAP" id="MF_00191">
    <property type="entry name" value="IspH"/>
    <property type="match status" value="1"/>
</dbReference>
<feature type="binding site" evidence="8">
    <location>
        <position position="330"/>
    </location>
    <ligand>
        <name>isopentenyl diphosphate</name>
        <dbReference type="ChEBI" id="CHEBI:128769"/>
    </ligand>
</feature>
<feature type="binding site" evidence="8">
    <location>
        <position position="330"/>
    </location>
    <ligand>
        <name>dimethylallyl diphosphate</name>
        <dbReference type="ChEBI" id="CHEBI:57623"/>
    </ligand>
</feature>
<dbReference type="GO" id="GO:0046872">
    <property type="term" value="F:metal ion binding"/>
    <property type="evidence" value="ECO:0007669"/>
    <property type="project" value="UniProtKB-KW"/>
</dbReference>
<dbReference type="EMBL" id="JAFLCK010000017">
    <property type="protein sequence ID" value="MBN8661185.1"/>
    <property type="molecule type" value="Genomic_DNA"/>
</dbReference>
<evidence type="ECO:0000256" key="5">
    <source>
        <dbReference type="ARBA" id="ARBA00023014"/>
    </source>
</evidence>
<accession>A0A8J7PM34</accession>
<dbReference type="CDD" id="cd13944">
    <property type="entry name" value="lytB_ispH"/>
    <property type="match status" value="1"/>
</dbReference>
<feature type="binding site" evidence="8">
    <location>
        <position position="331"/>
    </location>
    <ligand>
        <name>dimethylallyl diphosphate</name>
        <dbReference type="ChEBI" id="CHEBI:57623"/>
    </ligand>
</feature>
<comment type="similarity">
    <text evidence="8">Belongs to the IspH family.</text>
</comment>
<dbReference type="GO" id="GO:0051539">
    <property type="term" value="F:4 iron, 4 sulfur cluster binding"/>
    <property type="evidence" value="ECO:0007669"/>
    <property type="project" value="UniProtKB-UniRule"/>
</dbReference>
<dbReference type="InterPro" id="IPR003451">
    <property type="entry name" value="LytB/IspH"/>
</dbReference>
<reference evidence="9" key="1">
    <citation type="submission" date="2021-02" db="EMBL/GenBank/DDBJ databases">
        <title>Genome-Resolved Metagenomics of a Microbial Community Performing Photosynthetic Biological Nutrient Removal.</title>
        <authorList>
            <person name="Mcdaniel E.A."/>
        </authorList>
    </citation>
    <scope>NUCLEOTIDE SEQUENCE</scope>
    <source>
        <strain evidence="9">UWPOB_OBS1</strain>
    </source>
</reference>
<feature type="binding site" evidence="8">
    <location>
        <position position="159"/>
    </location>
    <ligand>
        <name>[4Fe-4S] cluster</name>
        <dbReference type="ChEBI" id="CHEBI:49883"/>
    </ligand>
</feature>
<dbReference type="NCBIfam" id="TIGR00216">
    <property type="entry name" value="ispH_lytB"/>
    <property type="match status" value="1"/>
</dbReference>
<feature type="binding site" evidence="8">
    <location>
        <position position="301"/>
    </location>
    <ligand>
        <name>[4Fe-4S] cluster</name>
        <dbReference type="ChEBI" id="CHEBI:49883"/>
    </ligand>
</feature>
<feature type="binding site" evidence="8">
    <location>
        <position position="67"/>
    </location>
    <ligand>
        <name>[4Fe-4S] cluster</name>
        <dbReference type="ChEBI" id="CHEBI:49883"/>
    </ligand>
</feature>
<feature type="binding site" evidence="8">
    <location>
        <position position="197"/>
    </location>
    <ligand>
        <name>isopentenyl diphosphate</name>
        <dbReference type="ChEBI" id="CHEBI:128769"/>
    </ligand>
</feature>
<feature type="binding site" evidence="8">
    <location>
        <position position="197"/>
    </location>
    <ligand>
        <name>(2E)-4-hydroxy-3-methylbut-2-enyl diphosphate</name>
        <dbReference type="ChEBI" id="CHEBI:128753"/>
    </ligand>
</feature>
<evidence type="ECO:0000256" key="8">
    <source>
        <dbReference type="HAMAP-Rule" id="MF_00191"/>
    </source>
</evidence>
<name>A0A8J7PM34_9BACT</name>
<keyword evidence="1 8" id="KW-0004">4Fe-4S</keyword>
<dbReference type="EC" id="1.17.7.4" evidence="8"/>
<dbReference type="Pfam" id="PF02401">
    <property type="entry name" value="LYTB"/>
    <property type="match status" value="1"/>
</dbReference>
<comment type="catalytic activity">
    <reaction evidence="8">
        <text>isopentenyl diphosphate + 2 oxidized [2Fe-2S]-[ferredoxin] + H2O = (2E)-4-hydroxy-3-methylbut-2-enyl diphosphate + 2 reduced [2Fe-2S]-[ferredoxin] + 2 H(+)</text>
        <dbReference type="Rhea" id="RHEA:24488"/>
        <dbReference type="Rhea" id="RHEA-COMP:10000"/>
        <dbReference type="Rhea" id="RHEA-COMP:10001"/>
        <dbReference type="ChEBI" id="CHEBI:15377"/>
        <dbReference type="ChEBI" id="CHEBI:15378"/>
        <dbReference type="ChEBI" id="CHEBI:33737"/>
        <dbReference type="ChEBI" id="CHEBI:33738"/>
        <dbReference type="ChEBI" id="CHEBI:128753"/>
        <dbReference type="ChEBI" id="CHEBI:128769"/>
        <dbReference type="EC" id="1.17.7.4"/>
    </reaction>
</comment>
<dbReference type="PANTHER" id="PTHR31619">
    <property type="entry name" value="4-HYDROXY-3-METHYLBUT-2-ENYL DIPHOSPHATE REDUCTASE, CHLOROPLASTIC"/>
    <property type="match status" value="1"/>
</dbReference>
<evidence type="ECO:0000256" key="1">
    <source>
        <dbReference type="ARBA" id="ARBA00022485"/>
    </source>
</evidence>
<dbReference type="NCBIfam" id="NF009911">
    <property type="entry name" value="PRK13371.1"/>
    <property type="match status" value="1"/>
</dbReference>
<dbReference type="GO" id="GO:0051745">
    <property type="term" value="F:4-hydroxy-3-methylbut-2-enyl diphosphate reductase activity"/>
    <property type="evidence" value="ECO:0007669"/>
    <property type="project" value="UniProtKB-UniRule"/>
</dbReference>
<feature type="binding site" evidence="8">
    <location>
        <position position="331"/>
    </location>
    <ligand>
        <name>isopentenyl diphosphate</name>
        <dbReference type="ChEBI" id="CHEBI:128769"/>
    </ligand>
</feature>
<dbReference type="Proteomes" id="UP000664277">
    <property type="component" value="Unassembled WGS sequence"/>
</dbReference>
<feature type="binding site" evidence="8">
    <location>
        <position position="197"/>
    </location>
    <ligand>
        <name>dimethylallyl diphosphate</name>
        <dbReference type="ChEBI" id="CHEBI:57623"/>
    </ligand>
</feature>
<evidence type="ECO:0000256" key="2">
    <source>
        <dbReference type="ARBA" id="ARBA00022723"/>
    </source>
</evidence>
<proteinExistence type="inferred from homology"/>
<feature type="binding site" evidence="8">
    <location>
        <position position="332"/>
    </location>
    <ligand>
        <name>isopentenyl diphosphate</name>
        <dbReference type="ChEBI" id="CHEBI:128769"/>
    </ligand>
</feature>
<feature type="binding site" evidence="8">
    <location>
        <position position="393"/>
    </location>
    <ligand>
        <name>isopentenyl diphosphate</name>
        <dbReference type="ChEBI" id="CHEBI:128769"/>
    </ligand>
</feature>
<dbReference type="GO" id="GO:0019288">
    <property type="term" value="P:isopentenyl diphosphate biosynthetic process, methylerythritol 4-phosphate pathway"/>
    <property type="evidence" value="ECO:0007669"/>
    <property type="project" value="UniProtKB-UniRule"/>
</dbReference>
<evidence type="ECO:0000256" key="7">
    <source>
        <dbReference type="ARBA" id="ARBA00046314"/>
    </source>
</evidence>
<dbReference type="UniPathway" id="UPA00056">
    <property type="reaction ID" value="UER00097"/>
</dbReference>
<evidence type="ECO:0000313" key="9">
    <source>
        <dbReference type="EMBL" id="MBN8661185.1"/>
    </source>
</evidence>
<feature type="binding site" evidence="8">
    <location>
        <position position="262"/>
    </location>
    <ligand>
        <name>(2E)-4-hydroxy-3-methylbut-2-enyl diphosphate</name>
        <dbReference type="ChEBI" id="CHEBI:128753"/>
    </ligand>
</feature>
<keyword evidence="4 8" id="KW-0408">Iron</keyword>
<dbReference type="UniPathway" id="UPA00059">
    <property type="reaction ID" value="UER00105"/>
</dbReference>
<dbReference type="GO" id="GO:0016114">
    <property type="term" value="P:terpenoid biosynthetic process"/>
    <property type="evidence" value="ECO:0007669"/>
    <property type="project" value="UniProtKB-UniRule"/>
</dbReference>
<dbReference type="AlphaFoldDB" id="A0A8J7PM34"/>
<feature type="binding site" evidence="8">
    <location>
        <position position="332"/>
    </location>
    <ligand>
        <name>(2E)-4-hydroxy-3-methylbut-2-enyl diphosphate</name>
        <dbReference type="ChEBI" id="CHEBI:128753"/>
    </ligand>
</feature>
<protein>
    <recommendedName>
        <fullName evidence="8">4-hydroxy-3-methylbut-2-enyl diphosphate reductase</fullName>
        <shortName evidence="8">HMBPP reductase</shortName>
        <ecNumber evidence="8">1.17.7.4</ecNumber>
    </recommendedName>
</protein>
<feature type="binding site" evidence="8">
    <location>
        <position position="393"/>
    </location>
    <ligand>
        <name>(2E)-4-hydroxy-3-methylbut-2-enyl diphosphate</name>
        <dbReference type="ChEBI" id="CHEBI:128753"/>
    </ligand>
</feature>
<feature type="binding site" evidence="8">
    <location>
        <position position="393"/>
    </location>
    <ligand>
        <name>dimethylallyl diphosphate</name>
        <dbReference type="ChEBI" id="CHEBI:57623"/>
    </ligand>
</feature>
<keyword evidence="3 8" id="KW-0560">Oxidoreductase</keyword>
<dbReference type="Gene3D" id="3.40.50.11270">
    <property type="match status" value="1"/>
</dbReference>
<evidence type="ECO:0000256" key="6">
    <source>
        <dbReference type="ARBA" id="ARBA00046313"/>
    </source>
</evidence>
<comment type="pathway">
    <text evidence="7 8">Isoprenoid biosynthesis; dimethylallyl diphosphate biosynthesis; dimethylallyl diphosphate from (2E)-4-hydroxy-3-methylbutenyl diphosphate: step 1/1.</text>
</comment>
<feature type="binding site" evidence="8">
    <location>
        <position position="97"/>
    </location>
    <ligand>
        <name>(2E)-4-hydroxy-3-methylbut-2-enyl diphosphate</name>
        <dbReference type="ChEBI" id="CHEBI:128753"/>
    </ligand>
</feature>
<feature type="binding site" evidence="8">
    <location>
        <position position="97"/>
    </location>
    <ligand>
        <name>isopentenyl diphosphate</name>
        <dbReference type="ChEBI" id="CHEBI:128769"/>
    </ligand>
</feature>
<comment type="function">
    <text evidence="8">Catalyzes the conversion of 1-hydroxy-2-methyl-2-(E)-butenyl 4-diphosphate (HMBPP) into a mixture of isopentenyl diphosphate (IPP) and dimethylallyl diphosphate (DMAPP). Acts in the terminal step of the DOXP/MEP pathway for isoprenoid precursor biosynthesis.</text>
</comment>
<feature type="active site" description="Proton donor" evidence="8">
    <location>
        <position position="199"/>
    </location>
</feature>
<evidence type="ECO:0000256" key="3">
    <source>
        <dbReference type="ARBA" id="ARBA00023002"/>
    </source>
</evidence>
<organism evidence="9 10">
    <name type="scientific">Candidatus Obscuribacter phosphatis</name>
    <dbReference type="NCBI Taxonomy" id="1906157"/>
    <lineage>
        <taxon>Bacteria</taxon>
        <taxon>Bacillati</taxon>
        <taxon>Candidatus Melainabacteria</taxon>
        <taxon>Candidatus Obscuribacterales</taxon>
        <taxon>Candidatus Obscuribacteraceae</taxon>
        <taxon>Candidatus Obscuribacter</taxon>
    </lineage>
</organism>
<feature type="binding site" evidence="8">
    <location>
        <position position="97"/>
    </location>
    <ligand>
        <name>dimethylallyl diphosphate</name>
        <dbReference type="ChEBI" id="CHEBI:57623"/>
    </ligand>
</feature>
<sequence length="415" mass="45627">MKSPDSEVEAKANKSVYHRKGFGLKDEVDGELKSVYESPLVENLKKSGNVITQNGITVRLAEAFGFCWGVDRAVSLAYETRKHFPERRIWITNEIIHNPVVNSNLKEMGIRFLGTKEDGSKDFSSIGEGDVVILPAFGASVEEMKIIEGRNCEIVDTTCPWVSRVWNRVVNYGNGILNKESKLKFRYTSIIHGKPDHEETIATASRASCYLIVRNLAEAEYVSDYIINGGEAAAFLKKFSQAHSLGFDPDKDLDAIGVANQTTMLKGETEQIGKLFERTMLQKFGPQELDKHFLSPGDTICDATQERQDAMLQLVDESLDLMLVIGGFNSSNTGHLQEIAENKGLPSYHIDGPDCIGPGNRIRFKPLHASGCDEAQDFLPPGAVTVGITAGASTPDQVVGAVLEKLFSIRNQNAS</sequence>
<evidence type="ECO:0000256" key="4">
    <source>
        <dbReference type="ARBA" id="ARBA00023004"/>
    </source>
</evidence>
<feature type="binding site" evidence="8">
    <location>
        <position position="331"/>
    </location>
    <ligand>
        <name>(2E)-4-hydroxy-3-methylbut-2-enyl diphosphate</name>
        <dbReference type="ChEBI" id="CHEBI:128753"/>
    </ligand>
</feature>
<comment type="caution">
    <text evidence="9">The sequence shown here is derived from an EMBL/GenBank/DDBJ whole genome shotgun (WGS) entry which is preliminary data.</text>
</comment>
<evidence type="ECO:0000313" key="10">
    <source>
        <dbReference type="Proteomes" id="UP000664277"/>
    </source>
</evidence>
<feature type="binding site" evidence="8">
    <location>
        <position position="330"/>
    </location>
    <ligand>
        <name>(2E)-4-hydroxy-3-methylbut-2-enyl diphosphate</name>
        <dbReference type="ChEBI" id="CHEBI:128753"/>
    </ligand>
</feature>
<dbReference type="PANTHER" id="PTHR31619:SF5">
    <property type="entry name" value="4-HYDROXY-3-METHYLBUT-2-ENYL DIPHOSPHATE REDUCTASE, CHLOROPLASTIC"/>
    <property type="match status" value="1"/>
</dbReference>
<comment type="cofactor">
    <cofactor evidence="8">
        <name>[4Fe-4S] cluster</name>
        <dbReference type="ChEBI" id="CHEBI:49883"/>
    </cofactor>
    <text evidence="8">Binds 1 [4Fe-4S] cluster per subunit.</text>
</comment>
<keyword evidence="2 8" id="KW-0479">Metal-binding</keyword>
<dbReference type="Gene3D" id="3.40.1010.20">
    <property type="entry name" value="4-hydroxy-3-methylbut-2-enyl diphosphate reductase, catalytic domain"/>
    <property type="match status" value="2"/>
</dbReference>
<gene>
    <name evidence="8" type="primary">ispH</name>
    <name evidence="9" type="ORF">J0M35_12530</name>
</gene>
<comment type="caution">
    <text evidence="8">Lacks conserved residue(s) required for the propagation of feature annotation.</text>
</comment>
<dbReference type="GO" id="GO:0050992">
    <property type="term" value="P:dimethylallyl diphosphate biosynthetic process"/>
    <property type="evidence" value="ECO:0007669"/>
    <property type="project" value="UniProtKB-UniRule"/>
</dbReference>